<protein>
    <recommendedName>
        <fullName evidence="4">Nuclear protein MDM1</fullName>
    </recommendedName>
</protein>
<evidence type="ECO:0000256" key="6">
    <source>
        <dbReference type="ARBA" id="ARBA00022701"/>
    </source>
</evidence>
<dbReference type="GO" id="GO:0008017">
    <property type="term" value="F:microtubule binding"/>
    <property type="evidence" value="ECO:0007669"/>
    <property type="project" value="InterPro"/>
</dbReference>
<keyword evidence="5" id="KW-0963">Cytoplasm</keyword>
<keyword evidence="10" id="KW-1185">Reference proteome</keyword>
<evidence type="ECO:0000256" key="2">
    <source>
        <dbReference type="ARBA" id="ARBA00004123"/>
    </source>
</evidence>
<keyword evidence="8" id="KW-0539">Nucleus</keyword>
<evidence type="ECO:0000256" key="5">
    <source>
        <dbReference type="ARBA" id="ARBA00022490"/>
    </source>
</evidence>
<evidence type="ECO:0000256" key="1">
    <source>
        <dbReference type="ARBA" id="ARBA00004114"/>
    </source>
</evidence>
<evidence type="ECO:0000256" key="9">
    <source>
        <dbReference type="ARBA" id="ARBA00045771"/>
    </source>
</evidence>
<gene>
    <name evidence="11" type="primary">Mdm1</name>
</gene>
<dbReference type="GO" id="GO:0005874">
    <property type="term" value="C:microtubule"/>
    <property type="evidence" value="ECO:0007669"/>
    <property type="project" value="UniProtKB-KW"/>
</dbReference>
<dbReference type="KEGG" id="hgl:101699999"/>
<organism evidence="10 11">
    <name type="scientific">Heterocephalus glaber</name>
    <name type="common">Naked mole rat</name>
    <dbReference type="NCBI Taxonomy" id="10181"/>
    <lineage>
        <taxon>Eukaryota</taxon>
        <taxon>Metazoa</taxon>
        <taxon>Chordata</taxon>
        <taxon>Craniata</taxon>
        <taxon>Vertebrata</taxon>
        <taxon>Euteleostomi</taxon>
        <taxon>Mammalia</taxon>
        <taxon>Eutheria</taxon>
        <taxon>Euarchontoglires</taxon>
        <taxon>Glires</taxon>
        <taxon>Rodentia</taxon>
        <taxon>Hystricomorpha</taxon>
        <taxon>Bathyergidae</taxon>
        <taxon>Heterocephalus</taxon>
    </lineage>
</organism>
<evidence type="ECO:0000256" key="4">
    <source>
        <dbReference type="ARBA" id="ARBA00013508"/>
    </source>
</evidence>
<evidence type="ECO:0000313" key="11">
    <source>
        <dbReference type="RefSeq" id="XP_004861142.1"/>
    </source>
</evidence>
<dbReference type="GO" id="GO:0005814">
    <property type="term" value="C:centriole"/>
    <property type="evidence" value="ECO:0007669"/>
    <property type="project" value="UniProtKB-SubCell"/>
</dbReference>
<dbReference type="PANTHER" id="PTHR32078:SF1">
    <property type="entry name" value="NUCLEAR PROTEIN MDM1"/>
    <property type="match status" value="1"/>
</dbReference>
<dbReference type="PANTHER" id="PTHR32078">
    <property type="entry name" value="NUCLEAR PROTEIN MDM1"/>
    <property type="match status" value="1"/>
</dbReference>
<evidence type="ECO:0000256" key="8">
    <source>
        <dbReference type="ARBA" id="ARBA00023242"/>
    </source>
</evidence>
<comment type="similarity">
    <text evidence="3">Belongs to the MDM1 family.</text>
</comment>
<dbReference type="InterPro" id="IPR029136">
    <property type="entry name" value="MDM1"/>
</dbReference>
<dbReference type="GO" id="GO:0046600">
    <property type="term" value="P:negative regulation of centriole replication"/>
    <property type="evidence" value="ECO:0007669"/>
    <property type="project" value="InterPro"/>
</dbReference>
<name>A0AAX6PVQ8_HETGA</name>
<dbReference type="GeneID" id="101699999"/>
<proteinExistence type="inferred from homology"/>
<dbReference type="Proteomes" id="UP000694906">
    <property type="component" value="Unplaced"/>
</dbReference>
<evidence type="ECO:0000256" key="7">
    <source>
        <dbReference type="ARBA" id="ARBA00023212"/>
    </source>
</evidence>
<sequence length="110" mass="12644">MFRVAETTLPVSKIPEYPANTHGQPPSPQYTLSFWHPSRRIQGSLRDPEFQHNVGKAKMNNFQLPQPEAFNNEDEDRLSEISARSAASSLRAFQTLTRAQKRKENFWGKT</sequence>
<dbReference type="AlphaFoldDB" id="A0AAX6PVQ8"/>
<keyword evidence="7" id="KW-0206">Cytoskeleton</keyword>
<comment type="subcellular location">
    <subcellularLocation>
        <location evidence="1">Cytoplasm</location>
        <location evidence="1">Cytoskeleton</location>
        <location evidence="1">Microtubule organizing center</location>
        <location evidence="1">Centrosome</location>
        <location evidence="1">Centriole</location>
    </subcellularLocation>
    <subcellularLocation>
        <location evidence="2">Nucleus</location>
    </subcellularLocation>
</comment>
<evidence type="ECO:0000256" key="3">
    <source>
        <dbReference type="ARBA" id="ARBA00010494"/>
    </source>
</evidence>
<dbReference type="GO" id="GO:0060041">
    <property type="term" value="P:retina development in camera-type eye"/>
    <property type="evidence" value="ECO:0007669"/>
    <property type="project" value="TreeGrafter"/>
</dbReference>
<dbReference type="GO" id="GO:0005634">
    <property type="term" value="C:nucleus"/>
    <property type="evidence" value="ECO:0007669"/>
    <property type="project" value="UniProtKB-SubCell"/>
</dbReference>
<dbReference type="RefSeq" id="XP_004861142.1">
    <property type="nucleotide sequence ID" value="XM_004861085.2"/>
</dbReference>
<comment type="function">
    <text evidence="9">Microtubule-binding protein that negatively regulates centriole duplication. Binds to and stabilizes microtubules.</text>
</comment>
<keyword evidence="6" id="KW-0493">Microtubule</keyword>
<reference evidence="11" key="1">
    <citation type="submission" date="2025-08" db="UniProtKB">
        <authorList>
            <consortium name="RefSeq"/>
        </authorList>
    </citation>
    <scope>IDENTIFICATION</scope>
</reference>
<accession>A0AAX6PVQ8</accession>
<dbReference type="CTD" id="56890"/>
<evidence type="ECO:0000313" key="10">
    <source>
        <dbReference type="Proteomes" id="UP000694906"/>
    </source>
</evidence>